<organism evidence="2 3">
    <name type="scientific">Nonomuraea jabiensis</name>
    <dbReference type="NCBI Taxonomy" id="882448"/>
    <lineage>
        <taxon>Bacteria</taxon>
        <taxon>Bacillati</taxon>
        <taxon>Actinomycetota</taxon>
        <taxon>Actinomycetes</taxon>
        <taxon>Streptosporangiales</taxon>
        <taxon>Streptosporangiaceae</taxon>
        <taxon>Nonomuraea</taxon>
    </lineage>
</organism>
<evidence type="ECO:0000313" key="3">
    <source>
        <dbReference type="Proteomes" id="UP000579153"/>
    </source>
</evidence>
<feature type="region of interest" description="Disordered" evidence="1">
    <location>
        <begin position="31"/>
        <end position="76"/>
    </location>
</feature>
<feature type="compositionally biased region" description="Low complexity" evidence="1">
    <location>
        <begin position="57"/>
        <end position="74"/>
    </location>
</feature>
<dbReference type="RefSeq" id="WP_185075254.1">
    <property type="nucleotide sequence ID" value="NZ_JACHMB010000001.1"/>
</dbReference>
<sequence>MAPFPKWVPLLGSAVLLAELVIGIPVAVGGGSTEEPRSMPSPSPSVTAVPPSPVPAAPTSTPTPTLATATPSPSGLEVTRIQEGRVVKLRLRPGQGSPVIGRVTDPKTGLSFAELGSPWRPSRPIGDGPIKDGRYNLRQTLLTETYGTDDGREWWADIDSQQLWSDLDAGDSLYDAARAMLDYKQDSAFPSGTTGRDIASQPVRRGWLLARMIQMPPSPDGRKARQELSVAIAVDTGRPRPAVLWITIPDTHRRLWPDVDTLVKSLKVVPRR</sequence>
<evidence type="ECO:0000313" key="2">
    <source>
        <dbReference type="EMBL" id="MBB5782079.1"/>
    </source>
</evidence>
<proteinExistence type="predicted"/>
<evidence type="ECO:0000256" key="1">
    <source>
        <dbReference type="SAM" id="MobiDB-lite"/>
    </source>
</evidence>
<dbReference type="EMBL" id="JACHMB010000001">
    <property type="protein sequence ID" value="MBB5782079.1"/>
    <property type="molecule type" value="Genomic_DNA"/>
</dbReference>
<name>A0A7W9GE08_9ACTN</name>
<dbReference type="Proteomes" id="UP000579153">
    <property type="component" value="Unassembled WGS sequence"/>
</dbReference>
<gene>
    <name evidence="2" type="ORF">HD596_008835</name>
</gene>
<keyword evidence="3" id="KW-1185">Reference proteome</keyword>
<reference evidence="2 3" key="1">
    <citation type="submission" date="2020-08" db="EMBL/GenBank/DDBJ databases">
        <title>Sequencing the genomes of 1000 actinobacteria strains.</title>
        <authorList>
            <person name="Klenk H.-P."/>
        </authorList>
    </citation>
    <scope>NUCLEOTIDE SEQUENCE [LARGE SCALE GENOMIC DNA]</scope>
    <source>
        <strain evidence="2 3">DSM 45507</strain>
    </source>
</reference>
<comment type="caution">
    <text evidence="2">The sequence shown here is derived from an EMBL/GenBank/DDBJ whole genome shotgun (WGS) entry which is preliminary data.</text>
</comment>
<dbReference type="AlphaFoldDB" id="A0A7W9GE08"/>
<feature type="compositionally biased region" description="Low complexity" evidence="1">
    <location>
        <begin position="38"/>
        <end position="49"/>
    </location>
</feature>
<accession>A0A7W9GE08</accession>
<protein>
    <submittedName>
        <fullName evidence="2">Uncharacterized protein</fullName>
    </submittedName>
</protein>